<protein>
    <submittedName>
        <fullName evidence="2">Uncharacterized protein</fullName>
    </submittedName>
</protein>
<reference evidence="2 3" key="1">
    <citation type="journal article" date="2024" name="bioRxiv">
        <title>Comparative genomics of Cryptococcus and Kwoniella reveals pathogenesis evolution and contrasting karyotype dynamics via intercentromeric recombination or chromosome fusion.</title>
        <authorList>
            <person name="Coelho M.A."/>
            <person name="David-Palma M."/>
            <person name="Shea T."/>
            <person name="Bowers K."/>
            <person name="McGinley-Smith S."/>
            <person name="Mohammad A.W."/>
            <person name="Gnirke A."/>
            <person name="Yurkov A.M."/>
            <person name="Nowrousian M."/>
            <person name="Sun S."/>
            <person name="Cuomo C.A."/>
            <person name="Heitman J."/>
        </authorList>
    </citation>
    <scope>NUCLEOTIDE SEQUENCE [LARGE SCALE GENOMIC DNA]</scope>
    <source>
        <strain evidence="2 3">CBS 13917</strain>
    </source>
</reference>
<dbReference type="GeneID" id="92177466"/>
<name>A0AAW0Z629_9TREE</name>
<feature type="region of interest" description="Disordered" evidence="1">
    <location>
        <begin position="17"/>
        <end position="71"/>
    </location>
</feature>
<keyword evidence="3" id="KW-1185">Reference proteome</keyword>
<comment type="caution">
    <text evidence="2">The sequence shown here is derived from an EMBL/GenBank/DDBJ whole genome shotgun (WGS) entry which is preliminary data.</text>
</comment>
<gene>
    <name evidence="2" type="ORF">IAR55_000206</name>
</gene>
<proteinExistence type="predicted"/>
<evidence type="ECO:0000256" key="1">
    <source>
        <dbReference type="SAM" id="MobiDB-lite"/>
    </source>
</evidence>
<dbReference type="EMBL" id="JBCAWK010000001">
    <property type="protein sequence ID" value="KAK8869638.1"/>
    <property type="molecule type" value="Genomic_DNA"/>
</dbReference>
<dbReference type="RefSeq" id="XP_066805884.1">
    <property type="nucleotide sequence ID" value="XM_066943342.1"/>
</dbReference>
<sequence>MELINLFHTLAVNVETPSSLPASGRDQPNDADVNTGEAGATEFQPNAGPLGEGQPDLEVHGPGENHDVGSPAMLRPAQIEALVEMMAQLEAKIVGRRQEDTTKWGEYIKSMEKMEIRFRNRLASQLAMPMEPLEIDGRTCPAGLSKPEFKRLENWAAVANLPAGAVNAWLRFINNTEIATDLTLHERRLLIFYYLGGHETRTGSR</sequence>
<evidence type="ECO:0000313" key="2">
    <source>
        <dbReference type="EMBL" id="KAK8869638.1"/>
    </source>
</evidence>
<organism evidence="2 3">
    <name type="scientific">Kwoniella newhampshirensis</name>
    <dbReference type="NCBI Taxonomy" id="1651941"/>
    <lineage>
        <taxon>Eukaryota</taxon>
        <taxon>Fungi</taxon>
        <taxon>Dikarya</taxon>
        <taxon>Basidiomycota</taxon>
        <taxon>Agaricomycotina</taxon>
        <taxon>Tremellomycetes</taxon>
        <taxon>Tremellales</taxon>
        <taxon>Cryptococcaceae</taxon>
        <taxon>Kwoniella</taxon>
    </lineage>
</organism>
<dbReference type="KEGG" id="kne:92177466"/>
<dbReference type="AlphaFoldDB" id="A0AAW0Z629"/>
<accession>A0AAW0Z629</accession>
<dbReference type="Proteomes" id="UP001388673">
    <property type="component" value="Unassembled WGS sequence"/>
</dbReference>
<evidence type="ECO:0000313" key="3">
    <source>
        <dbReference type="Proteomes" id="UP001388673"/>
    </source>
</evidence>
<feature type="compositionally biased region" description="Basic and acidic residues" evidence="1">
    <location>
        <begin position="57"/>
        <end position="67"/>
    </location>
</feature>